<dbReference type="InterPro" id="IPR002401">
    <property type="entry name" value="Cyt_P450_E_grp-I"/>
</dbReference>
<dbReference type="STRING" id="27342.A0A0H2RP68"/>
<protein>
    <submittedName>
        <fullName evidence="12">Cytochrome P450</fullName>
    </submittedName>
</protein>
<evidence type="ECO:0000256" key="2">
    <source>
        <dbReference type="ARBA" id="ARBA00005179"/>
    </source>
</evidence>
<keyword evidence="13" id="KW-1185">Reference proteome</keyword>
<dbReference type="PRINTS" id="PR00463">
    <property type="entry name" value="EP450I"/>
</dbReference>
<comment type="similarity">
    <text evidence="3 10">Belongs to the cytochrome P450 family.</text>
</comment>
<dbReference type="PROSITE" id="PS00086">
    <property type="entry name" value="CYTOCHROME_P450"/>
    <property type="match status" value="1"/>
</dbReference>
<evidence type="ECO:0000256" key="6">
    <source>
        <dbReference type="ARBA" id="ARBA00023002"/>
    </source>
</evidence>
<dbReference type="PANTHER" id="PTHR46300">
    <property type="entry name" value="P450, PUTATIVE (EUROFUNG)-RELATED-RELATED"/>
    <property type="match status" value="1"/>
</dbReference>
<keyword evidence="5 9" id="KW-0479">Metal-binding</keyword>
<feature type="transmembrane region" description="Helical" evidence="11">
    <location>
        <begin position="108"/>
        <end position="126"/>
    </location>
</feature>
<comment type="cofactor">
    <cofactor evidence="1 9">
        <name>heme</name>
        <dbReference type="ChEBI" id="CHEBI:30413"/>
    </cofactor>
</comment>
<dbReference type="AlphaFoldDB" id="A0A0H2RP68"/>
<dbReference type="GO" id="GO:0016705">
    <property type="term" value="F:oxidoreductase activity, acting on paired donors, with incorporation or reduction of molecular oxygen"/>
    <property type="evidence" value="ECO:0007669"/>
    <property type="project" value="InterPro"/>
</dbReference>
<keyword evidence="11" id="KW-0812">Transmembrane</keyword>
<keyword evidence="7 9" id="KW-0408">Iron</keyword>
<keyword evidence="6 10" id="KW-0560">Oxidoreductase</keyword>
<evidence type="ECO:0000256" key="5">
    <source>
        <dbReference type="ARBA" id="ARBA00022723"/>
    </source>
</evidence>
<dbReference type="Gene3D" id="1.10.630.10">
    <property type="entry name" value="Cytochrome P450"/>
    <property type="match status" value="2"/>
</dbReference>
<name>A0A0H2RP68_9AGAM</name>
<proteinExistence type="inferred from homology"/>
<evidence type="ECO:0000256" key="8">
    <source>
        <dbReference type="ARBA" id="ARBA00023033"/>
    </source>
</evidence>
<evidence type="ECO:0000256" key="11">
    <source>
        <dbReference type="SAM" id="Phobius"/>
    </source>
</evidence>
<feature type="binding site" description="axial binding residue" evidence="9">
    <location>
        <position position="416"/>
    </location>
    <ligand>
        <name>heme</name>
        <dbReference type="ChEBI" id="CHEBI:30413"/>
    </ligand>
    <ligandPart>
        <name>Fe</name>
        <dbReference type="ChEBI" id="CHEBI:18248"/>
    </ligandPart>
</feature>
<dbReference type="SUPFAM" id="SSF48264">
    <property type="entry name" value="Cytochrome P450"/>
    <property type="match status" value="1"/>
</dbReference>
<dbReference type="InParanoid" id="A0A0H2RP68"/>
<dbReference type="GO" id="GO:0004497">
    <property type="term" value="F:monooxygenase activity"/>
    <property type="evidence" value="ECO:0007669"/>
    <property type="project" value="UniProtKB-KW"/>
</dbReference>
<feature type="transmembrane region" description="Helical" evidence="11">
    <location>
        <begin position="12"/>
        <end position="30"/>
    </location>
</feature>
<dbReference type="PANTHER" id="PTHR46300:SF7">
    <property type="entry name" value="P450, PUTATIVE (EUROFUNG)-RELATED"/>
    <property type="match status" value="1"/>
</dbReference>
<evidence type="ECO:0000313" key="12">
    <source>
        <dbReference type="EMBL" id="KLO06596.1"/>
    </source>
</evidence>
<evidence type="ECO:0000256" key="10">
    <source>
        <dbReference type="RuleBase" id="RU000461"/>
    </source>
</evidence>
<dbReference type="GO" id="GO:0020037">
    <property type="term" value="F:heme binding"/>
    <property type="evidence" value="ECO:0007669"/>
    <property type="project" value="InterPro"/>
</dbReference>
<dbReference type="OrthoDB" id="1055148at2759"/>
<dbReference type="GO" id="GO:0005506">
    <property type="term" value="F:iron ion binding"/>
    <property type="evidence" value="ECO:0007669"/>
    <property type="project" value="InterPro"/>
</dbReference>
<keyword evidence="8 10" id="KW-0503">Monooxygenase</keyword>
<dbReference type="EMBL" id="KQ086194">
    <property type="protein sequence ID" value="KLO06596.1"/>
    <property type="molecule type" value="Genomic_DNA"/>
</dbReference>
<dbReference type="InterPro" id="IPR017972">
    <property type="entry name" value="Cyt_P450_CS"/>
</dbReference>
<evidence type="ECO:0000256" key="9">
    <source>
        <dbReference type="PIRSR" id="PIRSR602401-1"/>
    </source>
</evidence>
<organism evidence="12 13">
    <name type="scientific">Schizopora paradoxa</name>
    <dbReference type="NCBI Taxonomy" id="27342"/>
    <lineage>
        <taxon>Eukaryota</taxon>
        <taxon>Fungi</taxon>
        <taxon>Dikarya</taxon>
        <taxon>Basidiomycota</taxon>
        <taxon>Agaricomycotina</taxon>
        <taxon>Agaricomycetes</taxon>
        <taxon>Hymenochaetales</taxon>
        <taxon>Schizoporaceae</taxon>
        <taxon>Schizopora</taxon>
    </lineage>
</organism>
<dbReference type="InterPro" id="IPR050364">
    <property type="entry name" value="Cytochrome_P450_fung"/>
</dbReference>
<gene>
    <name evidence="12" type="ORF">SCHPADRAFT_685642</name>
</gene>
<dbReference type="Proteomes" id="UP000053477">
    <property type="component" value="Unassembled WGS sequence"/>
</dbReference>
<sequence length="482" mass="55025">MVAPPDHLMDPSFLPLLCYSALCIACFQFLRQALRKRFRASIRCPPGPRLGSLLSATLHREFWRVKAVCGNFVYMRVFNASLLFVNSYEQYVTLLERRSSTYSSRPRFIMPIELSGWSFIMLIMPYSRLLKNARMFSHSLIPYVLSPDLRDLLEREVRTLIRQLDLDALDYEYHLRRFPASVLLMATQGYKAADGADPVVQQNYTFTLSFFTLLDDSYFLNFIPWITKLPSWLPSGLNRIGRRNSAISRSMLNAIRGRLTDSKRYGNITSGFTYTSERDGSFSEEEMLTSLGSIQTAGPDTGQEELDTIIGKDRLPLISDRSGLPYIRAICREVLRWEPILPLVPPRIASENDVVDGYFIPKGTHVLVNVWAILHNPKDFPDPMAFKPERWLSGSEEERSPPLPERVVFGTGRRVCVGRVFAENAIFLAVASILSMYNIEPAKDTYGRPIPVKPSFTNGVVHRLKKFPFTRTRSVVLHHVPT</sequence>
<reference evidence="12 13" key="1">
    <citation type="submission" date="2015-04" db="EMBL/GenBank/DDBJ databases">
        <title>Complete genome sequence of Schizopora paradoxa KUC8140, a cosmopolitan wood degrader in East Asia.</title>
        <authorList>
            <consortium name="DOE Joint Genome Institute"/>
            <person name="Min B."/>
            <person name="Park H."/>
            <person name="Jang Y."/>
            <person name="Kim J.-J."/>
            <person name="Kim K.H."/>
            <person name="Pangilinan J."/>
            <person name="Lipzen A."/>
            <person name="Riley R."/>
            <person name="Grigoriev I.V."/>
            <person name="Spatafora J.W."/>
            <person name="Choi I.-G."/>
        </authorList>
    </citation>
    <scope>NUCLEOTIDE SEQUENCE [LARGE SCALE GENOMIC DNA]</scope>
    <source>
        <strain evidence="12 13">KUC8140</strain>
    </source>
</reference>
<dbReference type="Pfam" id="PF00067">
    <property type="entry name" value="p450"/>
    <property type="match status" value="1"/>
</dbReference>
<comment type="pathway">
    <text evidence="2">Secondary metabolite biosynthesis.</text>
</comment>
<evidence type="ECO:0000256" key="3">
    <source>
        <dbReference type="ARBA" id="ARBA00010617"/>
    </source>
</evidence>
<keyword evidence="11" id="KW-0472">Membrane</keyword>
<evidence type="ECO:0000256" key="4">
    <source>
        <dbReference type="ARBA" id="ARBA00022617"/>
    </source>
</evidence>
<dbReference type="InterPro" id="IPR001128">
    <property type="entry name" value="Cyt_P450"/>
</dbReference>
<evidence type="ECO:0000313" key="13">
    <source>
        <dbReference type="Proteomes" id="UP000053477"/>
    </source>
</evidence>
<keyword evidence="4 9" id="KW-0349">Heme</keyword>
<evidence type="ECO:0000256" key="1">
    <source>
        <dbReference type="ARBA" id="ARBA00001971"/>
    </source>
</evidence>
<keyword evidence="11" id="KW-1133">Transmembrane helix</keyword>
<accession>A0A0H2RP68</accession>
<evidence type="ECO:0000256" key="7">
    <source>
        <dbReference type="ARBA" id="ARBA00023004"/>
    </source>
</evidence>
<dbReference type="InterPro" id="IPR036396">
    <property type="entry name" value="Cyt_P450_sf"/>
</dbReference>